<keyword evidence="6" id="KW-0378">Hydrolase</keyword>
<keyword evidence="7" id="KW-1185">Reference proteome</keyword>
<dbReference type="SUPFAM" id="SSF116734">
    <property type="entry name" value="DNA methylase specificity domain"/>
    <property type="match status" value="2"/>
</dbReference>
<dbReference type="EMBL" id="CP134536">
    <property type="protein sequence ID" value="WNH12556.1"/>
    <property type="molecule type" value="Genomic_DNA"/>
</dbReference>
<feature type="coiled-coil region" evidence="4">
    <location>
        <begin position="496"/>
        <end position="523"/>
    </location>
</feature>
<organism evidence="6 7">
    <name type="scientific">Thalassobellus suaedae</name>
    <dbReference type="NCBI Taxonomy" id="3074124"/>
    <lineage>
        <taxon>Bacteria</taxon>
        <taxon>Pseudomonadati</taxon>
        <taxon>Bacteroidota</taxon>
        <taxon>Flavobacteriia</taxon>
        <taxon>Flavobacteriales</taxon>
        <taxon>Flavobacteriaceae</taxon>
        <taxon>Thalassobellus</taxon>
    </lineage>
</organism>
<dbReference type="InterPro" id="IPR000055">
    <property type="entry name" value="Restrct_endonuc_typeI_TRD"/>
</dbReference>
<evidence type="ECO:0000256" key="1">
    <source>
        <dbReference type="ARBA" id="ARBA00010923"/>
    </source>
</evidence>
<feature type="domain" description="Type I restriction modification DNA specificity" evidence="5">
    <location>
        <begin position="75"/>
        <end position="216"/>
    </location>
</feature>
<keyword evidence="2" id="KW-0680">Restriction system</keyword>
<dbReference type="Proteomes" id="UP001303407">
    <property type="component" value="Chromosome"/>
</dbReference>
<dbReference type="PANTHER" id="PTHR43140:SF1">
    <property type="entry name" value="TYPE I RESTRICTION ENZYME ECOKI SPECIFICITY SUBUNIT"/>
    <property type="match status" value="1"/>
</dbReference>
<dbReference type="GO" id="GO:0004519">
    <property type="term" value="F:endonuclease activity"/>
    <property type="evidence" value="ECO:0007669"/>
    <property type="project" value="UniProtKB-KW"/>
</dbReference>
<dbReference type="Gene3D" id="3.90.220.20">
    <property type="entry name" value="DNA methylase specificity domains"/>
    <property type="match status" value="2"/>
</dbReference>
<proteinExistence type="inferred from homology"/>
<dbReference type="InterPro" id="IPR051212">
    <property type="entry name" value="Type-I_RE_S_subunit"/>
</dbReference>
<evidence type="ECO:0000256" key="3">
    <source>
        <dbReference type="ARBA" id="ARBA00023125"/>
    </source>
</evidence>
<accession>A0ABY9Y399</accession>
<dbReference type="Pfam" id="PF01420">
    <property type="entry name" value="Methylase_S"/>
    <property type="match status" value="2"/>
</dbReference>
<evidence type="ECO:0000256" key="4">
    <source>
        <dbReference type="SAM" id="Coils"/>
    </source>
</evidence>
<sequence>MQLLKHFKELTIHPNNAQEVKSLIVQLAIDGKLTKTSKVKHTCIGEIIEFTKNGFSGRPNDEGIGAKRLGIETVTQTDFIEVNEDMAKYIEIAEDKKDKYFVKNNDVLICRQNGNLNFVGKAGVYYGEDNQLIFSDSLIQVRPSLDIVDSSYLCIFINSKTARYQLDKFCSTTAGNFSINGTNLKKVAVPVYTLEEQKAIVEIVETLFKEVEQLEQLTAERITLKEKFVTSALNQLTTNNTKKEWAFLQEHIHDFFNETSNIKKLRETVLQLAVQGKLTQDWRSCHPELVSGSHHASELLKRIQKEKSKLIKDKKIKKEKPLPPITKDEMPYELPEGWVWCRFQEVFDIRDGTHDSPKNVSGANSYPLVTSKDFKNGEIDFESAKRISKEDYYKIIQRSLVEEDDILFSMIGGNLGNQVMVKGNTDFAIKNVALFKYYNKSLSVPDFLKTFSEHIAYAVQEKASGGAQPFVSLTFLRQMLIPLPPLEEQKAIVQKVNTLMGLCDALEQEVQQSQQQSEELMQSCLREVFN</sequence>
<evidence type="ECO:0000256" key="2">
    <source>
        <dbReference type="ARBA" id="ARBA00022747"/>
    </source>
</evidence>
<reference evidence="6 7" key="1">
    <citation type="submission" date="2023-09" db="EMBL/GenBank/DDBJ databases">
        <title>Thalassobella suaedae gen. nov., sp. nov., a marine bacterium of the family Flavobacteriaceae isolated from a halophyte Suaeda japonica.</title>
        <authorList>
            <person name="Lee S.Y."/>
            <person name="Hwang C.Y."/>
        </authorList>
    </citation>
    <scope>NUCLEOTIDE SEQUENCE [LARGE SCALE GENOMIC DNA]</scope>
    <source>
        <strain evidence="6 7">HL-DH10</strain>
    </source>
</reference>
<evidence type="ECO:0000259" key="5">
    <source>
        <dbReference type="Pfam" id="PF01420"/>
    </source>
</evidence>
<evidence type="ECO:0000313" key="7">
    <source>
        <dbReference type="Proteomes" id="UP001303407"/>
    </source>
</evidence>
<keyword evidence="4" id="KW-0175">Coiled coil</keyword>
<protein>
    <submittedName>
        <fullName evidence="6">Restriction endonuclease subunit S</fullName>
    </submittedName>
</protein>
<dbReference type="CDD" id="cd17246">
    <property type="entry name" value="RMtype1_S_SonII-TRD2-CR2_like"/>
    <property type="match status" value="1"/>
</dbReference>
<keyword evidence="6" id="KW-0255">Endonuclease</keyword>
<evidence type="ECO:0000313" key="6">
    <source>
        <dbReference type="EMBL" id="WNH12556.1"/>
    </source>
</evidence>
<name>A0ABY9Y399_9FLAO</name>
<feature type="domain" description="Type I restriction modification DNA specificity" evidence="5">
    <location>
        <begin position="335"/>
        <end position="511"/>
    </location>
</feature>
<dbReference type="InterPro" id="IPR044946">
    <property type="entry name" value="Restrct_endonuc_typeI_TRD_sf"/>
</dbReference>
<gene>
    <name evidence="6" type="ORF">RHP49_16915</name>
</gene>
<dbReference type="RefSeq" id="WP_415862539.1">
    <property type="nucleotide sequence ID" value="NZ_CP134536.1"/>
</dbReference>
<comment type="similarity">
    <text evidence="1">Belongs to the type-I restriction system S methylase family.</text>
</comment>
<keyword evidence="3" id="KW-0238">DNA-binding</keyword>
<dbReference type="PANTHER" id="PTHR43140">
    <property type="entry name" value="TYPE-1 RESTRICTION ENZYME ECOKI SPECIFICITY PROTEIN"/>
    <property type="match status" value="1"/>
</dbReference>
<keyword evidence="6" id="KW-0540">Nuclease</keyword>